<name>A0ACC7VGQ7_9BACI</name>
<gene>
    <name evidence="1" type="ORF">GLW08_08150</name>
</gene>
<evidence type="ECO:0000313" key="1">
    <source>
        <dbReference type="EMBL" id="MYL53309.1"/>
    </source>
</evidence>
<proteinExistence type="predicted"/>
<reference evidence="1" key="1">
    <citation type="submission" date="2019-11" db="EMBL/GenBank/DDBJ databases">
        <title>Genome sequences of 17 halophilic strains isolated from different environments.</title>
        <authorList>
            <person name="Furrow R.E."/>
        </authorList>
    </citation>
    <scope>NUCLEOTIDE SEQUENCE</scope>
    <source>
        <strain evidence="1">22510_22_Filter</strain>
    </source>
</reference>
<protein>
    <submittedName>
        <fullName evidence="1">Uncharacterized protein</fullName>
    </submittedName>
</protein>
<dbReference type="EMBL" id="WMEU01000002">
    <property type="protein sequence ID" value="MYL53309.1"/>
    <property type="molecule type" value="Genomic_DNA"/>
</dbReference>
<comment type="caution">
    <text evidence="1">The sequence shown here is derived from an EMBL/GenBank/DDBJ whole genome shotgun (WGS) entry which is preliminary data.</text>
</comment>
<evidence type="ECO:0000313" key="2">
    <source>
        <dbReference type="Proteomes" id="UP000466692"/>
    </source>
</evidence>
<sequence>MAKDNTKICVVCEKEKSLTEFNKRASETDGRRKECRICQKQANAGYRNTPNGRLRRAFHVAKARAKAAGAYDTLTFEELKETFDAAVDHGCVYCGGELENDWSVEHVIPYSKGGTNEIHNVVIAHNACNFRKHNHAPADYCEAPGSLDQLAAYLYVMSDGKYEIDEAYALLKSGEANGE</sequence>
<organism evidence="1 2">
    <name type="scientific">Pontibacillus yanchengensis</name>
    <dbReference type="NCBI Taxonomy" id="462910"/>
    <lineage>
        <taxon>Bacteria</taxon>
        <taxon>Bacillati</taxon>
        <taxon>Bacillota</taxon>
        <taxon>Bacilli</taxon>
        <taxon>Bacillales</taxon>
        <taxon>Bacillaceae</taxon>
        <taxon>Pontibacillus</taxon>
    </lineage>
</organism>
<keyword evidence="2" id="KW-1185">Reference proteome</keyword>
<dbReference type="Proteomes" id="UP000466692">
    <property type="component" value="Unassembled WGS sequence"/>
</dbReference>
<accession>A0ACC7VGQ7</accession>